<feature type="coiled-coil region" evidence="1">
    <location>
        <begin position="260"/>
        <end position="311"/>
    </location>
</feature>
<dbReference type="OrthoDB" id="3366659at2759"/>
<organism evidence="3">
    <name type="scientific">Rhodotorula toruloides</name>
    <name type="common">Yeast</name>
    <name type="synonym">Rhodosporidium toruloides</name>
    <dbReference type="NCBI Taxonomy" id="5286"/>
    <lineage>
        <taxon>Eukaryota</taxon>
        <taxon>Fungi</taxon>
        <taxon>Dikarya</taxon>
        <taxon>Basidiomycota</taxon>
        <taxon>Pucciniomycotina</taxon>
        <taxon>Microbotryomycetes</taxon>
        <taxon>Sporidiobolales</taxon>
        <taxon>Sporidiobolaceae</taxon>
        <taxon>Rhodotorula</taxon>
    </lineage>
</organism>
<keyword evidence="1" id="KW-0175">Coiled coil</keyword>
<feature type="region of interest" description="Disordered" evidence="2">
    <location>
        <begin position="181"/>
        <end position="221"/>
    </location>
</feature>
<dbReference type="PANTHER" id="PTHR41390">
    <property type="entry name" value="CHROMOSOME 7, WHOLE GENOME SHOTGUN SEQUENCE"/>
    <property type="match status" value="1"/>
</dbReference>
<proteinExistence type="predicted"/>
<dbReference type="PANTHER" id="PTHR41390:SF1">
    <property type="entry name" value="NADH-UBIQUINONE OXIDOREDUCTASE 213 KDA SUBUNIT"/>
    <property type="match status" value="1"/>
</dbReference>
<gene>
    <name evidence="3" type="ORF">RHTO0S_06e06700g</name>
</gene>
<name>A0A061AX69_RHOTO</name>
<dbReference type="EMBL" id="LK052941">
    <property type="protein sequence ID" value="CDR41816.1"/>
    <property type="molecule type" value="Genomic_DNA"/>
</dbReference>
<reference evidence="3" key="1">
    <citation type="journal article" date="2014" name="Genome Announc.">
        <title>Draft genome sequence of Rhodosporidium toruloides CECT1137, an oleaginous yeast of biotechnological interest.</title>
        <authorList>
            <person name="Morin N."/>
            <person name="Calcas X."/>
            <person name="Devillers H."/>
            <person name="Durrens P."/>
            <person name="Sherman D.J."/>
            <person name="Nicaud J.-M."/>
            <person name="Neuveglise C."/>
        </authorList>
    </citation>
    <scope>NUCLEOTIDE SEQUENCE</scope>
    <source>
        <strain evidence="3">CECT1137</strain>
    </source>
</reference>
<accession>A0A061AX69</accession>
<protein>
    <submittedName>
        <fullName evidence="3">RHTO0S06e06700g1_1</fullName>
    </submittedName>
</protein>
<evidence type="ECO:0000256" key="2">
    <source>
        <dbReference type="SAM" id="MobiDB-lite"/>
    </source>
</evidence>
<evidence type="ECO:0000313" key="3">
    <source>
        <dbReference type="EMBL" id="CDR41816.1"/>
    </source>
</evidence>
<evidence type="ECO:0000256" key="1">
    <source>
        <dbReference type="SAM" id="Coils"/>
    </source>
</evidence>
<sequence length="314" mass="34824">MEKTAGEYEYTSLADYTLRTAPWRVISYSFASGIMGGTGGATIAVMRNILATPAAVSAGARTGVFGFTFFSVREYAVTPLLTHFSLHPSPLPPKPDDPPVPFQSPHTANLLDTSLSGLLAGTAFSGVLRQASPPLLHLRAGVTLALASTILQGFVNELDVGRIKFIAWSEQRRRMRRLEQGLDPDEPVAQSSLRAPPASPAATAPSTQPTSLLTTPASTSKINEPSFETFADRSDRVFGEGWRWFKSKLSVLAPVKRIEEGEYEKRLVEMMRQLEEERREVRREIGELRERRDALDEKDRLHEVAVRMEEEARK</sequence>
<dbReference type="AlphaFoldDB" id="A0A061AX69"/>
<feature type="compositionally biased region" description="Low complexity" evidence="2">
    <location>
        <begin position="189"/>
        <end position="220"/>
    </location>
</feature>